<dbReference type="InterPro" id="IPR020846">
    <property type="entry name" value="MFS_dom"/>
</dbReference>
<name>A0A1J7JVT8_9PEZI</name>
<dbReference type="Pfam" id="PF00083">
    <property type="entry name" value="Sugar_tr"/>
    <property type="match status" value="1"/>
</dbReference>
<dbReference type="AlphaFoldDB" id="A0A1J7JVT8"/>
<comment type="similarity">
    <text evidence="2">Belongs to the major facilitator superfamily. Sugar transporter (TC 2.A.1.1) family.</text>
</comment>
<sequence length="166" mass="17565">MASQHSCNPRAHFVKIDKLGLGSRRESWNSLLSSVLEAFLAPLDNTYYTGVLGTTLFIDVYGDGTDQKALPVTVTSLTASSICIGFLLGALLAAPINDRWGRKAVLWCAGVCVLVGGIARIADNGIMGIIVLGRILIGLGVGQFTVTSLLYIGEVSRPWLSTGLPS</sequence>
<dbReference type="OrthoDB" id="6133115at2759"/>
<dbReference type="Proteomes" id="UP000182658">
    <property type="component" value="Unassembled WGS sequence"/>
</dbReference>
<dbReference type="STRING" id="1408157.A0A1J7JVT8"/>
<proteinExistence type="inferred from homology"/>
<organism evidence="8 9">
    <name type="scientific">Coniochaeta ligniaria NRRL 30616</name>
    <dbReference type="NCBI Taxonomy" id="1408157"/>
    <lineage>
        <taxon>Eukaryota</taxon>
        <taxon>Fungi</taxon>
        <taxon>Dikarya</taxon>
        <taxon>Ascomycota</taxon>
        <taxon>Pezizomycotina</taxon>
        <taxon>Sordariomycetes</taxon>
        <taxon>Sordariomycetidae</taxon>
        <taxon>Coniochaetales</taxon>
        <taxon>Coniochaetaceae</taxon>
        <taxon>Coniochaeta</taxon>
    </lineage>
</organism>
<evidence type="ECO:0000256" key="3">
    <source>
        <dbReference type="ARBA" id="ARBA00022692"/>
    </source>
</evidence>
<evidence type="ECO:0000256" key="4">
    <source>
        <dbReference type="ARBA" id="ARBA00022989"/>
    </source>
</evidence>
<dbReference type="InterPro" id="IPR050360">
    <property type="entry name" value="MFS_Sugar_Transporters"/>
</dbReference>
<keyword evidence="9" id="KW-1185">Reference proteome</keyword>
<feature type="domain" description="Major facilitator superfamily (MFS) profile" evidence="7">
    <location>
        <begin position="30"/>
        <end position="166"/>
    </location>
</feature>
<keyword evidence="4 6" id="KW-1133">Transmembrane helix</keyword>
<dbReference type="PANTHER" id="PTHR48022">
    <property type="entry name" value="PLASTIDIC GLUCOSE TRANSPORTER 4"/>
    <property type="match status" value="1"/>
</dbReference>
<evidence type="ECO:0000259" key="7">
    <source>
        <dbReference type="PROSITE" id="PS50850"/>
    </source>
</evidence>
<evidence type="ECO:0000313" key="9">
    <source>
        <dbReference type="Proteomes" id="UP000182658"/>
    </source>
</evidence>
<dbReference type="EMBL" id="KV875094">
    <property type="protein sequence ID" value="OIW34168.1"/>
    <property type="molecule type" value="Genomic_DNA"/>
</dbReference>
<reference evidence="8 9" key="1">
    <citation type="submission" date="2016-10" db="EMBL/GenBank/DDBJ databases">
        <title>Draft genome sequence of Coniochaeta ligniaria NRRL30616, a lignocellulolytic fungus for bioabatement of inhibitors in plant biomass hydrolysates.</title>
        <authorList>
            <consortium name="DOE Joint Genome Institute"/>
            <person name="Jimenez D.J."/>
            <person name="Hector R.E."/>
            <person name="Riley R."/>
            <person name="Sun H."/>
            <person name="Grigoriev I.V."/>
            <person name="Van Elsas J.D."/>
            <person name="Nichols N.N."/>
        </authorList>
    </citation>
    <scope>NUCLEOTIDE SEQUENCE [LARGE SCALE GENOMIC DNA]</scope>
    <source>
        <strain evidence="8 9">NRRL 30616</strain>
    </source>
</reference>
<dbReference type="GO" id="GO:0016020">
    <property type="term" value="C:membrane"/>
    <property type="evidence" value="ECO:0007669"/>
    <property type="project" value="UniProtKB-SubCell"/>
</dbReference>
<feature type="transmembrane region" description="Helical" evidence="6">
    <location>
        <begin position="104"/>
        <end position="122"/>
    </location>
</feature>
<dbReference type="PROSITE" id="PS50850">
    <property type="entry name" value="MFS"/>
    <property type="match status" value="1"/>
</dbReference>
<evidence type="ECO:0000256" key="2">
    <source>
        <dbReference type="ARBA" id="ARBA00010992"/>
    </source>
</evidence>
<dbReference type="InterPro" id="IPR005828">
    <property type="entry name" value="MFS_sugar_transport-like"/>
</dbReference>
<dbReference type="PANTHER" id="PTHR48022:SF77">
    <property type="entry name" value="MAJOR FACILITATOR SUPERFAMILY (MFS) PROFILE DOMAIN-CONTAINING PROTEIN"/>
    <property type="match status" value="1"/>
</dbReference>
<gene>
    <name evidence="8" type="ORF">CONLIGDRAFT_677880</name>
</gene>
<feature type="transmembrane region" description="Helical" evidence="6">
    <location>
        <begin position="128"/>
        <end position="152"/>
    </location>
</feature>
<keyword evidence="5 6" id="KW-0472">Membrane</keyword>
<dbReference type="InterPro" id="IPR036259">
    <property type="entry name" value="MFS_trans_sf"/>
</dbReference>
<comment type="subcellular location">
    <subcellularLocation>
        <location evidence="1">Membrane</location>
        <topology evidence="1">Multi-pass membrane protein</topology>
    </subcellularLocation>
</comment>
<dbReference type="InParanoid" id="A0A1J7JVT8"/>
<accession>A0A1J7JVT8</accession>
<dbReference type="SUPFAM" id="SSF103473">
    <property type="entry name" value="MFS general substrate transporter"/>
    <property type="match status" value="1"/>
</dbReference>
<evidence type="ECO:0000256" key="5">
    <source>
        <dbReference type="ARBA" id="ARBA00023136"/>
    </source>
</evidence>
<protein>
    <recommendedName>
        <fullName evidence="7">Major facilitator superfamily (MFS) profile domain-containing protein</fullName>
    </recommendedName>
</protein>
<dbReference type="GO" id="GO:0005351">
    <property type="term" value="F:carbohydrate:proton symporter activity"/>
    <property type="evidence" value="ECO:0007669"/>
    <property type="project" value="TreeGrafter"/>
</dbReference>
<keyword evidence="3 6" id="KW-0812">Transmembrane</keyword>
<dbReference type="Gene3D" id="1.20.1250.20">
    <property type="entry name" value="MFS general substrate transporter like domains"/>
    <property type="match status" value="1"/>
</dbReference>
<evidence type="ECO:0000313" key="8">
    <source>
        <dbReference type="EMBL" id="OIW34168.1"/>
    </source>
</evidence>
<evidence type="ECO:0000256" key="1">
    <source>
        <dbReference type="ARBA" id="ARBA00004141"/>
    </source>
</evidence>
<evidence type="ECO:0000256" key="6">
    <source>
        <dbReference type="SAM" id="Phobius"/>
    </source>
</evidence>
<feature type="transmembrane region" description="Helical" evidence="6">
    <location>
        <begin position="69"/>
        <end position="92"/>
    </location>
</feature>